<dbReference type="Proteomes" id="UP000185596">
    <property type="component" value="Unassembled WGS sequence"/>
</dbReference>
<dbReference type="EMBL" id="MSIE01000005">
    <property type="protein sequence ID" value="OLF18758.1"/>
    <property type="molecule type" value="Genomic_DNA"/>
</dbReference>
<sequence length="77" mass="8257">MTSKRPRTGRRFAFPRLERVPVGTRDFDPGGTDIGGDDGGAGVREPRRPMPSGPLTDAAELPVPPPPTTIVLPDPRQ</sequence>
<proteinExistence type="predicted"/>
<feature type="region of interest" description="Disordered" evidence="1">
    <location>
        <begin position="1"/>
        <end position="77"/>
    </location>
</feature>
<feature type="compositionally biased region" description="Basic residues" evidence="1">
    <location>
        <begin position="1"/>
        <end position="10"/>
    </location>
</feature>
<evidence type="ECO:0000313" key="3">
    <source>
        <dbReference type="Proteomes" id="UP000185596"/>
    </source>
</evidence>
<gene>
    <name evidence="2" type="ORF">BU204_04455</name>
</gene>
<protein>
    <submittedName>
        <fullName evidence="2">Uncharacterized protein</fullName>
    </submittedName>
</protein>
<dbReference type="STRING" id="1912961.BU204_04455"/>
<evidence type="ECO:0000313" key="2">
    <source>
        <dbReference type="EMBL" id="OLF18758.1"/>
    </source>
</evidence>
<reference evidence="2 3" key="1">
    <citation type="submission" date="2016-12" db="EMBL/GenBank/DDBJ databases">
        <title>The draft genome sequence of Actinophytocola sp. 11-183.</title>
        <authorList>
            <person name="Wang W."/>
            <person name="Yuan L."/>
        </authorList>
    </citation>
    <scope>NUCLEOTIDE SEQUENCE [LARGE SCALE GENOMIC DNA]</scope>
    <source>
        <strain evidence="2 3">11-183</strain>
    </source>
</reference>
<evidence type="ECO:0000256" key="1">
    <source>
        <dbReference type="SAM" id="MobiDB-lite"/>
    </source>
</evidence>
<dbReference type="RefSeq" id="WP_075124243.1">
    <property type="nucleotide sequence ID" value="NZ_MSIE01000005.1"/>
</dbReference>
<feature type="compositionally biased region" description="Gly residues" evidence="1">
    <location>
        <begin position="32"/>
        <end position="42"/>
    </location>
</feature>
<comment type="caution">
    <text evidence="2">The sequence shown here is derived from an EMBL/GenBank/DDBJ whole genome shotgun (WGS) entry which is preliminary data.</text>
</comment>
<keyword evidence="3" id="KW-1185">Reference proteome</keyword>
<organism evidence="2 3">
    <name type="scientific">Actinophytocola xanthii</name>
    <dbReference type="NCBI Taxonomy" id="1912961"/>
    <lineage>
        <taxon>Bacteria</taxon>
        <taxon>Bacillati</taxon>
        <taxon>Actinomycetota</taxon>
        <taxon>Actinomycetes</taxon>
        <taxon>Pseudonocardiales</taxon>
        <taxon>Pseudonocardiaceae</taxon>
    </lineage>
</organism>
<dbReference type="AlphaFoldDB" id="A0A1Q8CWN8"/>
<accession>A0A1Q8CWN8</accession>
<name>A0A1Q8CWN8_9PSEU</name>